<dbReference type="Proteomes" id="UP000824162">
    <property type="component" value="Unassembled WGS sequence"/>
</dbReference>
<dbReference type="Pfam" id="PF07454">
    <property type="entry name" value="SpoIIP"/>
    <property type="match status" value="1"/>
</dbReference>
<proteinExistence type="predicted"/>
<comment type="caution">
    <text evidence="2">The sequence shown here is derived from an EMBL/GenBank/DDBJ whole genome shotgun (WGS) entry which is preliminary data.</text>
</comment>
<feature type="region of interest" description="Disordered" evidence="1">
    <location>
        <begin position="115"/>
        <end position="136"/>
    </location>
</feature>
<gene>
    <name evidence="2" type="ORF">H9900_00435</name>
</gene>
<dbReference type="InterPro" id="IPR010897">
    <property type="entry name" value="Spore_II_P"/>
</dbReference>
<dbReference type="EMBL" id="DXIJ01000005">
    <property type="protein sequence ID" value="HIV85260.1"/>
    <property type="molecule type" value="Genomic_DNA"/>
</dbReference>
<reference evidence="2" key="2">
    <citation type="submission" date="2021-04" db="EMBL/GenBank/DDBJ databases">
        <authorList>
            <person name="Gilroy R."/>
        </authorList>
    </citation>
    <scope>NUCLEOTIDE SEQUENCE</scope>
    <source>
        <strain evidence="2">5790</strain>
    </source>
</reference>
<name>A0A9D1TKZ1_9FIRM</name>
<evidence type="ECO:0000313" key="2">
    <source>
        <dbReference type="EMBL" id="HIV85260.1"/>
    </source>
</evidence>
<sequence length="397" mass="42842">MIARNYKAEKKSGRYRAVVIDAKKLLRAAVLILAAVIIGAVIASAPGAQQGEADIPEEPETAQHGTAAAEHVLSSLKKLSVLILGFDPYTATGIVAAEAPGADTVNSYAIVKEAADNSEASPSPPPTPAPSPQQYDENSLEIRAINAAQNAKSDSYQIRIGNQTSYGVDVNALLAEPLDFDMSGDGPKILILHTHATEAYSPEGAERYNSGESDRSMDTDENVVAVGTAAAQVFEEHGIKTLHDTELHDYPSFNGSYGHALSSAEDYIAKYPSIRIVLDIHRDSIVYDDGTKAKPVTEINGQNAAQLMFVVGTNEKGLYHPEWRENLKFAVKLQDRIDGKYPELMRYINLRQERFNGHTTKGSLIIEVGSSGNTLSEAKLGITCAAECIAEFLNELK</sequence>
<evidence type="ECO:0000313" key="3">
    <source>
        <dbReference type="Proteomes" id="UP000824162"/>
    </source>
</evidence>
<dbReference type="NCBIfam" id="TIGR02867">
    <property type="entry name" value="spore_II_P"/>
    <property type="match status" value="1"/>
</dbReference>
<protein>
    <submittedName>
        <fullName evidence="2">Stage II sporulation protein P</fullName>
    </submittedName>
</protein>
<evidence type="ECO:0000256" key="1">
    <source>
        <dbReference type="SAM" id="MobiDB-lite"/>
    </source>
</evidence>
<organism evidence="2 3">
    <name type="scientific">Candidatus Monoglobus merdigallinarum</name>
    <dbReference type="NCBI Taxonomy" id="2838698"/>
    <lineage>
        <taxon>Bacteria</taxon>
        <taxon>Bacillati</taxon>
        <taxon>Bacillota</taxon>
        <taxon>Clostridia</taxon>
        <taxon>Monoglobales</taxon>
        <taxon>Monoglobaceae</taxon>
        <taxon>Monoglobus</taxon>
    </lineage>
</organism>
<dbReference type="AlphaFoldDB" id="A0A9D1TKZ1"/>
<accession>A0A9D1TKZ1</accession>
<feature type="compositionally biased region" description="Pro residues" evidence="1">
    <location>
        <begin position="122"/>
        <end position="131"/>
    </location>
</feature>
<reference evidence="2" key="1">
    <citation type="journal article" date="2021" name="PeerJ">
        <title>Extensive microbial diversity within the chicken gut microbiome revealed by metagenomics and culture.</title>
        <authorList>
            <person name="Gilroy R."/>
            <person name="Ravi A."/>
            <person name="Getino M."/>
            <person name="Pursley I."/>
            <person name="Horton D.L."/>
            <person name="Alikhan N.F."/>
            <person name="Baker D."/>
            <person name="Gharbi K."/>
            <person name="Hall N."/>
            <person name="Watson M."/>
            <person name="Adriaenssens E.M."/>
            <person name="Foster-Nyarko E."/>
            <person name="Jarju S."/>
            <person name="Secka A."/>
            <person name="Antonio M."/>
            <person name="Oren A."/>
            <person name="Chaudhuri R.R."/>
            <person name="La Ragione R."/>
            <person name="Hildebrand F."/>
            <person name="Pallen M.J."/>
        </authorList>
    </citation>
    <scope>NUCLEOTIDE SEQUENCE</scope>
    <source>
        <strain evidence="2">5790</strain>
    </source>
</reference>